<evidence type="ECO:0000313" key="3">
    <source>
        <dbReference type="Proteomes" id="UP001155057"/>
    </source>
</evidence>
<protein>
    <submittedName>
        <fullName evidence="2">Uncharacterized protein</fullName>
    </submittedName>
</protein>
<gene>
    <name evidence="2" type="ORF">GGP61_001469</name>
</gene>
<reference evidence="2" key="1">
    <citation type="submission" date="2022-08" db="EMBL/GenBank/DDBJ databases">
        <title>Genomic Encyclopedia of Type Strains, Phase V (KMG-V): Genome sequencing to study the core and pangenomes of soil and plant-associated prokaryotes.</title>
        <authorList>
            <person name="Whitman W."/>
        </authorList>
    </citation>
    <scope>NUCLEOTIDE SEQUENCE</scope>
    <source>
        <strain evidence="2">SP3049</strain>
    </source>
</reference>
<proteinExistence type="predicted"/>
<name>A0A9X2Q787_9BACT</name>
<accession>A0A9X2Q787</accession>
<comment type="caution">
    <text evidence="2">The sequence shown here is derived from an EMBL/GenBank/DDBJ whole genome shotgun (WGS) entry which is preliminary data.</text>
</comment>
<dbReference type="EMBL" id="JANUAE010000004">
    <property type="protein sequence ID" value="MCS3709865.1"/>
    <property type="molecule type" value="Genomic_DNA"/>
</dbReference>
<dbReference type="Proteomes" id="UP001155057">
    <property type="component" value="Unassembled WGS sequence"/>
</dbReference>
<feature type="compositionally biased region" description="Basic and acidic residues" evidence="1">
    <location>
        <begin position="1"/>
        <end position="15"/>
    </location>
</feature>
<feature type="region of interest" description="Disordered" evidence="1">
    <location>
        <begin position="1"/>
        <end position="45"/>
    </location>
</feature>
<organism evidence="2 3">
    <name type="scientific">Salinibacter ruber</name>
    <dbReference type="NCBI Taxonomy" id="146919"/>
    <lineage>
        <taxon>Bacteria</taxon>
        <taxon>Pseudomonadati</taxon>
        <taxon>Rhodothermota</taxon>
        <taxon>Rhodothermia</taxon>
        <taxon>Rhodothermales</taxon>
        <taxon>Salinibacteraceae</taxon>
        <taxon>Salinibacter</taxon>
    </lineage>
</organism>
<sequence length="357" mass="39684">MERFAKSQRRTEEAIGKGPTGEWEGSDVPVEAEGPSHPYSRAEGTRVCPDSLEYRSKGGRMGKGFEGVYEGADRTVYFHSGVNRAVYLKWVAEERKQMGVNIGAMVNAESAAQPALLKAYVRHPDVPLVLDSGAYQQSRRSTQEYIEVLETIDRYLAAQGEGGLLDRFEWVANLDVIDGLGSGRHFYQLREHGIEPLWIAHARVDRGQSGVEVELSPPPEEAFELREGMTIGIGGLVPVIQKGGRDVAREVLSRVGEMLGDRGLKGHFFGVGVPCLLKQFGAESWMESADSSKWLAGQKGRKLYREDGSYIRANRQGLRLTREECARQNLRQIGRWFGQKNGEESGSQVGLFETVEH</sequence>
<dbReference type="RefSeq" id="WP_259123798.1">
    <property type="nucleotide sequence ID" value="NZ_JANTZO010000005.1"/>
</dbReference>
<evidence type="ECO:0000313" key="2">
    <source>
        <dbReference type="EMBL" id="MCS3709865.1"/>
    </source>
</evidence>
<dbReference type="AlphaFoldDB" id="A0A9X2Q787"/>
<evidence type="ECO:0000256" key="1">
    <source>
        <dbReference type="SAM" id="MobiDB-lite"/>
    </source>
</evidence>